<feature type="region of interest" description="Disordered" evidence="1">
    <location>
        <begin position="140"/>
        <end position="186"/>
    </location>
</feature>
<dbReference type="Pfam" id="PF05132">
    <property type="entry name" value="RNA_pol_Rpc4"/>
    <property type="match status" value="1"/>
</dbReference>
<keyword evidence="3" id="KW-1185">Reference proteome</keyword>
<protein>
    <submittedName>
        <fullName evidence="2">Uncharacterized protein</fullName>
    </submittedName>
</protein>
<feature type="compositionally biased region" description="Pro residues" evidence="1">
    <location>
        <begin position="432"/>
        <end position="442"/>
    </location>
</feature>
<feature type="non-terminal residue" evidence="2">
    <location>
        <position position="1"/>
    </location>
</feature>
<evidence type="ECO:0000256" key="1">
    <source>
        <dbReference type="SAM" id="MobiDB-lite"/>
    </source>
</evidence>
<evidence type="ECO:0000313" key="3">
    <source>
        <dbReference type="Proteomes" id="UP000824890"/>
    </source>
</evidence>
<gene>
    <name evidence="2" type="ORF">HID58_001490</name>
</gene>
<dbReference type="PANTHER" id="PTHR13408">
    <property type="entry name" value="DNA-DIRECTED RNA POLYMERASE III"/>
    <property type="match status" value="1"/>
</dbReference>
<dbReference type="InterPro" id="IPR007573">
    <property type="entry name" value="QWRF"/>
</dbReference>
<dbReference type="Proteomes" id="UP000824890">
    <property type="component" value="Unassembled WGS sequence"/>
</dbReference>
<proteinExistence type="predicted"/>
<dbReference type="EMBL" id="JAGKQM010000001">
    <property type="protein sequence ID" value="KAH0941853.1"/>
    <property type="molecule type" value="Genomic_DNA"/>
</dbReference>
<reference evidence="2 3" key="1">
    <citation type="submission" date="2021-05" db="EMBL/GenBank/DDBJ databases">
        <title>Genome Assembly of Synthetic Allotetraploid Brassica napus Reveals Homoeologous Exchanges between Subgenomes.</title>
        <authorList>
            <person name="Davis J.T."/>
        </authorList>
    </citation>
    <scope>NUCLEOTIDE SEQUENCE [LARGE SCALE GENOMIC DNA]</scope>
    <source>
        <strain evidence="3">cv. Da-Ae</strain>
        <tissue evidence="2">Seedling</tissue>
    </source>
</reference>
<feature type="compositionally biased region" description="Low complexity" evidence="1">
    <location>
        <begin position="60"/>
        <end position="77"/>
    </location>
</feature>
<evidence type="ECO:0000313" key="2">
    <source>
        <dbReference type="EMBL" id="KAH0941853.1"/>
    </source>
</evidence>
<dbReference type="PANTHER" id="PTHR13408:SF7">
    <property type="entry name" value="DNA-DIRECTED RNA POLYMERASE III SUBUNIT RPC4"/>
    <property type="match status" value="1"/>
</dbReference>
<sequence length="726" mass="81907">AYTQKCSYLPLRALNSYEPPNISKNFIKKQISKRMTTTTTTGRRVRPPSPHIDRSRIITSYSSSCSSSSSSSPSNSSKHVTITRSQSTNKIFKTHRIQRDDPSKKQRVKISREEERCFLGTWSNVSVAVLVIITLKGAKSGASSPSAWSLSPGRGSTMKTSSSSSAPSTSMCHTPPESPQGKDEKRWRWSRGAGVLKYFKAQKKVSPVQEEEYHRFRIFHNRLIQLRFINARAEATMANLKVNVEDQWFWVWLRIYKMRKYVVENLIEVQRLRQEIKLHHVLSLQMPLLNEWSKLDAKNCEALSKLTRKLQALSARLPLLHGATVDVVSIHEEMVRAIEVMDEIEDIVIKFLPRQVEIILYEMTELLNMSKQEFLYFEELVKSLFLVPVFAANESSLKVHFLQKIEEQRKHLQQIDNSGFSSISERRFQPRAPTPSLRPIPPISKTEAAEAEEENKKAARQIAKRIGIGKRRPKTEPKASSVEVAFQPNFSSLAIKSFGVPKEDDEHGSNLNPSSSATTVSSAAILPVVSSPPARKDVEEIHTCVTRIEQDYIEPWDQNSYYPTVLPLRKPNSGDPELLDQEEFGNVAKHLHYDENSINSAEELGLTSGPHCKKQMLFFKVPDSLPVTKQPTAKRSVSERSSPFEGLPEGFMGKMLVYKSGTVKLKLGDVLYDVSPGPNTVFHNDVAAINGKERNCCRIGSSAKFATVTPDVESLLNSEPDMQINK</sequence>
<dbReference type="InterPro" id="IPR007811">
    <property type="entry name" value="RPC4"/>
</dbReference>
<feature type="region of interest" description="Disordered" evidence="1">
    <location>
        <begin position="33"/>
        <end position="110"/>
    </location>
</feature>
<feature type="compositionally biased region" description="Basic and acidic residues" evidence="1">
    <location>
        <begin position="97"/>
        <end position="110"/>
    </location>
</feature>
<feature type="compositionally biased region" description="Polar residues" evidence="1">
    <location>
        <begin position="78"/>
        <end position="91"/>
    </location>
</feature>
<accession>A0ABQ8EK64</accession>
<organism evidence="2 3">
    <name type="scientific">Brassica napus</name>
    <name type="common">Rape</name>
    <dbReference type="NCBI Taxonomy" id="3708"/>
    <lineage>
        <taxon>Eukaryota</taxon>
        <taxon>Viridiplantae</taxon>
        <taxon>Streptophyta</taxon>
        <taxon>Embryophyta</taxon>
        <taxon>Tracheophyta</taxon>
        <taxon>Spermatophyta</taxon>
        <taxon>Magnoliopsida</taxon>
        <taxon>eudicotyledons</taxon>
        <taxon>Gunneridae</taxon>
        <taxon>Pentapetalae</taxon>
        <taxon>rosids</taxon>
        <taxon>malvids</taxon>
        <taxon>Brassicales</taxon>
        <taxon>Brassicaceae</taxon>
        <taxon>Brassiceae</taxon>
        <taxon>Brassica</taxon>
    </lineage>
</organism>
<feature type="region of interest" description="Disordered" evidence="1">
    <location>
        <begin position="423"/>
        <end position="456"/>
    </location>
</feature>
<name>A0ABQ8EK64_BRANA</name>
<feature type="compositionally biased region" description="Low complexity" evidence="1">
    <location>
        <begin position="140"/>
        <end position="170"/>
    </location>
</feature>
<dbReference type="Pfam" id="PF04484">
    <property type="entry name" value="QWRF"/>
    <property type="match status" value="1"/>
</dbReference>
<comment type="caution">
    <text evidence="2">The sequence shown here is derived from an EMBL/GenBank/DDBJ whole genome shotgun (WGS) entry which is preliminary data.</text>
</comment>